<dbReference type="GO" id="GO:0006352">
    <property type="term" value="P:DNA-templated transcription initiation"/>
    <property type="evidence" value="ECO:0007669"/>
    <property type="project" value="InterPro"/>
</dbReference>
<comment type="similarity">
    <text evidence="1">Belongs to the sigma-70 factor family. ECF subfamily.</text>
</comment>
<dbReference type="NCBIfam" id="TIGR02937">
    <property type="entry name" value="sigma70-ECF"/>
    <property type="match status" value="1"/>
</dbReference>
<dbReference type="Gene3D" id="1.10.10.10">
    <property type="entry name" value="Winged helix-like DNA-binding domain superfamily/Winged helix DNA-binding domain"/>
    <property type="match status" value="1"/>
</dbReference>
<dbReference type="GO" id="GO:0003677">
    <property type="term" value="F:DNA binding"/>
    <property type="evidence" value="ECO:0007669"/>
    <property type="project" value="UniProtKB-KW"/>
</dbReference>
<dbReference type="RefSeq" id="WP_213370292.1">
    <property type="nucleotide sequence ID" value="NZ_QTKX01000002.1"/>
</dbReference>
<organism evidence="7 8">
    <name type="scientific">Mesobacillus boroniphilus</name>
    <dbReference type="NCBI Taxonomy" id="308892"/>
    <lineage>
        <taxon>Bacteria</taxon>
        <taxon>Bacillati</taxon>
        <taxon>Bacillota</taxon>
        <taxon>Bacilli</taxon>
        <taxon>Bacillales</taxon>
        <taxon>Bacillaceae</taxon>
        <taxon>Mesobacillus</taxon>
    </lineage>
</organism>
<dbReference type="Gene3D" id="1.10.1740.10">
    <property type="match status" value="1"/>
</dbReference>
<protein>
    <submittedName>
        <fullName evidence="7">RNA polymerase subunit sigma-24</fullName>
    </submittedName>
</protein>
<dbReference type="SUPFAM" id="SSF88659">
    <property type="entry name" value="Sigma3 and sigma4 domains of RNA polymerase sigma factors"/>
    <property type="match status" value="1"/>
</dbReference>
<evidence type="ECO:0000256" key="5">
    <source>
        <dbReference type="ARBA" id="ARBA00023163"/>
    </source>
</evidence>
<keyword evidence="2" id="KW-0805">Transcription regulation</keyword>
<accession>A0A944CNM4</accession>
<name>A0A944CNM4_9BACI</name>
<dbReference type="InterPro" id="IPR007627">
    <property type="entry name" value="RNA_pol_sigma70_r2"/>
</dbReference>
<evidence type="ECO:0000313" key="7">
    <source>
        <dbReference type="EMBL" id="MBS8265726.1"/>
    </source>
</evidence>
<dbReference type="EMBL" id="QTKX01000002">
    <property type="protein sequence ID" value="MBS8265726.1"/>
    <property type="molecule type" value="Genomic_DNA"/>
</dbReference>
<evidence type="ECO:0000313" key="8">
    <source>
        <dbReference type="Proteomes" id="UP000761411"/>
    </source>
</evidence>
<dbReference type="InterPro" id="IPR013325">
    <property type="entry name" value="RNA_pol_sigma_r2"/>
</dbReference>
<reference evidence="7 8" key="1">
    <citation type="journal article" date="2021" name="Microorganisms">
        <title>Bacterial Dimethylsulfoniopropionate Biosynthesis in the East China Sea.</title>
        <authorList>
            <person name="Liu J."/>
            <person name="Zhang Y."/>
            <person name="Liu J."/>
            <person name="Zhong H."/>
            <person name="Williams B.T."/>
            <person name="Zheng Y."/>
            <person name="Curson A.R.J."/>
            <person name="Sun C."/>
            <person name="Sun H."/>
            <person name="Song D."/>
            <person name="Wagner Mackenzie B."/>
            <person name="Bermejo Martinez A."/>
            <person name="Todd J.D."/>
            <person name="Zhang X.H."/>
        </authorList>
    </citation>
    <scope>NUCLEOTIDE SEQUENCE [LARGE SCALE GENOMIC DNA]</scope>
    <source>
        <strain evidence="7 8">ESS08</strain>
    </source>
</reference>
<comment type="caution">
    <text evidence="7">The sequence shown here is derived from an EMBL/GenBank/DDBJ whole genome shotgun (WGS) entry which is preliminary data.</text>
</comment>
<keyword evidence="4" id="KW-0238">DNA-binding</keyword>
<dbReference type="InterPro" id="IPR013324">
    <property type="entry name" value="RNA_pol_sigma_r3/r4-like"/>
</dbReference>
<dbReference type="Pfam" id="PF04542">
    <property type="entry name" value="Sigma70_r2"/>
    <property type="match status" value="1"/>
</dbReference>
<dbReference type="InterPro" id="IPR036388">
    <property type="entry name" value="WH-like_DNA-bd_sf"/>
</dbReference>
<dbReference type="SUPFAM" id="SSF88946">
    <property type="entry name" value="Sigma2 domain of RNA polymerase sigma factors"/>
    <property type="match status" value="1"/>
</dbReference>
<keyword evidence="8" id="KW-1185">Reference proteome</keyword>
<keyword evidence="5" id="KW-0804">Transcription</keyword>
<dbReference type="GO" id="GO:0016987">
    <property type="term" value="F:sigma factor activity"/>
    <property type="evidence" value="ECO:0007669"/>
    <property type="project" value="UniProtKB-KW"/>
</dbReference>
<gene>
    <name evidence="7" type="ORF">DYI25_14965</name>
</gene>
<evidence type="ECO:0000259" key="6">
    <source>
        <dbReference type="Pfam" id="PF04542"/>
    </source>
</evidence>
<dbReference type="PANTHER" id="PTHR43133:SF8">
    <property type="entry name" value="RNA POLYMERASE SIGMA FACTOR HI_1459-RELATED"/>
    <property type="match status" value="1"/>
</dbReference>
<sequence>MESFEQLASQYEPMIHKIIRSLHIYKNKEDFLHVGFVSLWEATLSFDPAKGDFSNYAYSFIRGRILQEMERSNRHIERSVHPKEEFWETVVDQSPVAPLETEFLLSYCQGLTEKETKWVLYTCLEFLSVREIAQKENVSLSAVKQWRKGAKEKLQHDLLTIMD</sequence>
<evidence type="ECO:0000256" key="3">
    <source>
        <dbReference type="ARBA" id="ARBA00023082"/>
    </source>
</evidence>
<evidence type="ECO:0000256" key="4">
    <source>
        <dbReference type="ARBA" id="ARBA00023125"/>
    </source>
</evidence>
<evidence type="ECO:0000256" key="1">
    <source>
        <dbReference type="ARBA" id="ARBA00010641"/>
    </source>
</evidence>
<dbReference type="InterPro" id="IPR014284">
    <property type="entry name" value="RNA_pol_sigma-70_dom"/>
</dbReference>
<feature type="domain" description="RNA polymerase sigma-70 region 2" evidence="6">
    <location>
        <begin position="8"/>
        <end position="74"/>
    </location>
</feature>
<dbReference type="PANTHER" id="PTHR43133">
    <property type="entry name" value="RNA POLYMERASE ECF-TYPE SIGMA FACTO"/>
    <property type="match status" value="1"/>
</dbReference>
<proteinExistence type="inferred from homology"/>
<dbReference type="Proteomes" id="UP000761411">
    <property type="component" value="Unassembled WGS sequence"/>
</dbReference>
<dbReference type="AlphaFoldDB" id="A0A944CNM4"/>
<keyword evidence="3" id="KW-0731">Sigma factor</keyword>
<evidence type="ECO:0000256" key="2">
    <source>
        <dbReference type="ARBA" id="ARBA00023015"/>
    </source>
</evidence>
<dbReference type="InterPro" id="IPR039425">
    <property type="entry name" value="RNA_pol_sigma-70-like"/>
</dbReference>